<sequence>MEHLEVYLHLYLFFPILCWQIIKRLQWKEYLRQILQMFGLCCLPIVGLLVIFFLHLLGSLQFSTSASHGKHSTKTHFTSQSSNPGGTKPLYNPCDSGVFKPTTFSCYTTERNNDSWCTDSVRSYLDCPVISPGINNQIDDKNGVCVGPSEDFNKTSDWQEWAEQLITDDNSLPPNWVDLLVDDTAVAGPELHVVYSDQMIPQFL</sequence>
<feature type="transmembrane region" description="Helical" evidence="1">
    <location>
        <begin position="34"/>
        <end position="57"/>
    </location>
</feature>
<reference evidence="2" key="2">
    <citation type="submission" date="2023-05" db="EMBL/GenBank/DDBJ databases">
        <authorList>
            <person name="Schelkunov M.I."/>
        </authorList>
    </citation>
    <scope>NUCLEOTIDE SEQUENCE</scope>
    <source>
        <strain evidence="2">Hsosn_3</strain>
        <tissue evidence="2">Leaf</tissue>
    </source>
</reference>
<evidence type="ECO:0000313" key="2">
    <source>
        <dbReference type="EMBL" id="KAK1386268.1"/>
    </source>
</evidence>
<feature type="transmembrane region" description="Helical" evidence="1">
    <location>
        <begin position="6"/>
        <end position="22"/>
    </location>
</feature>
<reference evidence="2" key="1">
    <citation type="submission" date="2023-02" db="EMBL/GenBank/DDBJ databases">
        <title>Genome of toxic invasive species Heracleum sosnowskyi carries increased number of genes despite the absence of recent whole-genome duplications.</title>
        <authorList>
            <person name="Schelkunov M."/>
            <person name="Shtratnikova V."/>
            <person name="Makarenko M."/>
            <person name="Klepikova A."/>
            <person name="Omelchenko D."/>
            <person name="Novikova G."/>
            <person name="Obukhova E."/>
            <person name="Bogdanov V."/>
            <person name="Penin A."/>
            <person name="Logacheva M."/>
        </authorList>
    </citation>
    <scope>NUCLEOTIDE SEQUENCE</scope>
    <source>
        <strain evidence="2">Hsosn_3</strain>
        <tissue evidence="2">Leaf</tissue>
    </source>
</reference>
<dbReference type="AlphaFoldDB" id="A0AAD8MWH3"/>
<name>A0AAD8MWH3_9APIA</name>
<evidence type="ECO:0000256" key="1">
    <source>
        <dbReference type="SAM" id="Phobius"/>
    </source>
</evidence>
<protein>
    <submittedName>
        <fullName evidence="2">Uncharacterized protein</fullName>
    </submittedName>
</protein>
<dbReference type="Proteomes" id="UP001237642">
    <property type="component" value="Unassembled WGS sequence"/>
</dbReference>
<keyword evidence="1" id="KW-0472">Membrane</keyword>
<keyword evidence="1" id="KW-1133">Transmembrane helix</keyword>
<accession>A0AAD8MWH3</accession>
<organism evidence="2 3">
    <name type="scientific">Heracleum sosnowskyi</name>
    <dbReference type="NCBI Taxonomy" id="360622"/>
    <lineage>
        <taxon>Eukaryota</taxon>
        <taxon>Viridiplantae</taxon>
        <taxon>Streptophyta</taxon>
        <taxon>Embryophyta</taxon>
        <taxon>Tracheophyta</taxon>
        <taxon>Spermatophyta</taxon>
        <taxon>Magnoliopsida</taxon>
        <taxon>eudicotyledons</taxon>
        <taxon>Gunneridae</taxon>
        <taxon>Pentapetalae</taxon>
        <taxon>asterids</taxon>
        <taxon>campanulids</taxon>
        <taxon>Apiales</taxon>
        <taxon>Apiaceae</taxon>
        <taxon>Apioideae</taxon>
        <taxon>apioid superclade</taxon>
        <taxon>Tordylieae</taxon>
        <taxon>Tordyliinae</taxon>
        <taxon>Heracleum</taxon>
    </lineage>
</organism>
<proteinExistence type="predicted"/>
<gene>
    <name evidence="2" type="ORF">POM88_024003</name>
</gene>
<keyword evidence="3" id="KW-1185">Reference proteome</keyword>
<comment type="caution">
    <text evidence="2">The sequence shown here is derived from an EMBL/GenBank/DDBJ whole genome shotgun (WGS) entry which is preliminary data.</text>
</comment>
<evidence type="ECO:0000313" key="3">
    <source>
        <dbReference type="Proteomes" id="UP001237642"/>
    </source>
</evidence>
<dbReference type="EMBL" id="JAUIZM010000005">
    <property type="protein sequence ID" value="KAK1386268.1"/>
    <property type="molecule type" value="Genomic_DNA"/>
</dbReference>
<keyword evidence="1" id="KW-0812">Transmembrane</keyword>